<dbReference type="Pfam" id="PF14028">
    <property type="entry name" value="Lant_dehydr_C"/>
    <property type="match status" value="1"/>
</dbReference>
<sequence length="1031" mass="116546">MATIDHFGHFIVRSPLFPYDGIHPAAAHSLDEWLDAQLENDLFLEAVFWSSPVLYEQTVKMLQGDNRQRERVRISLKKYLIRASSRCTPFGLFAGCSLGTITGWRGEPVLAAAAGSLRKAIRMDMHLLFTLSSLISRDPALVPLLSYHPNNSLYQVGDTYRYVEYELEQGVRSYRLSSVEREELLARIFAAAAGGARFQEVVALIDLEALQEEKEQFVRELMEAQLLVSELELAVTDPDPLGSLIRKLQTLAAKVCQPRLTLYLEVLTGFEGAIARLNERSDRARREEMVALFKEGLKQLGLEDYRSSFFQLDLYKETPTPDRLPGETLSAVLKGIEVLSRFTATQTKQERQLAAFKRAFVEKYESEEVPLAEVIDSETGISFPVLGSIGNISDAALADAYPEGNRTEQVTEPWHAFLQGRYERAVRLGETEIVLQDGEIAGFAPKTGQLPQTFAAMFSLVAPGTGQQVFLQTVGGATANSLLGRFYHLDEGMYRLGREIAEKEQALCPDQILAEVLHLPEARVGNVLQRPVLRAYEIPYLSAASVPGERQLPVADLLVRVEGDRIVLRSKRLGKQVRPRLSTAHNYAQRSLPLYHFLCAMQHEGKTALGVDWGSWASGLTFLPRLTYRNVILAPATWKFSAADTRQLLESGLAAEPLAAFWKQWNLPPTVAITRGDHQLLIHIHRPEYREILLQELKDQKSLHLTEWLHVGDVAAPGSFLHQVVLPLYQPAPRASGPPPVYGEDARALRRTFFPGDEWLYVKIYCGAHVADTVLAEAVKPVVERLEAAGEISQYFFIRYTDPHCHLRLRMQLGKGEGRFAWALGELNAALAAFTAQRLVWKVQLDTYVREVERYSPRYMLSSERLFYHDSALFLAAAGQLELDGEGDRRLLYAMRNVASWLDTFQLDLAERLDFIRGACAALGKEFKPDLRVTLDQQYRALRHKVTAPEEHDALEGLLALRSRRIADELGHDIAGKDAALFRNLGSYIHMSINRWFKTDQRLQEYVVYYFLQKHYTEKRKRAAVLQEEDR</sequence>
<dbReference type="InterPro" id="IPR006827">
    <property type="entry name" value="Lant_deHydtase_N"/>
</dbReference>
<evidence type="ECO:0000259" key="3">
    <source>
        <dbReference type="Pfam" id="PF14028"/>
    </source>
</evidence>
<evidence type="ECO:0000256" key="1">
    <source>
        <dbReference type="SAM" id="Coils"/>
    </source>
</evidence>
<feature type="domain" description="Lantibiotic dehydratase N-terminal" evidence="2">
    <location>
        <begin position="40"/>
        <end position="693"/>
    </location>
</feature>
<dbReference type="Pfam" id="PF04738">
    <property type="entry name" value="Lant_dehydr_N"/>
    <property type="match status" value="1"/>
</dbReference>
<dbReference type="AlphaFoldDB" id="A0A1R3XPW9"/>
<organism evidence="4 5">
    <name type="scientific">Pontibacter indicus</name>
    <dbReference type="NCBI Taxonomy" id="1317125"/>
    <lineage>
        <taxon>Bacteria</taxon>
        <taxon>Pseudomonadati</taxon>
        <taxon>Bacteroidota</taxon>
        <taxon>Cytophagia</taxon>
        <taxon>Cytophagales</taxon>
        <taxon>Hymenobacteraceae</taxon>
        <taxon>Pontibacter</taxon>
    </lineage>
</organism>
<evidence type="ECO:0000313" key="4">
    <source>
        <dbReference type="EMBL" id="SIT93969.1"/>
    </source>
</evidence>
<dbReference type="OrthoDB" id="1273722at2"/>
<reference evidence="5" key="1">
    <citation type="submission" date="2017-01" db="EMBL/GenBank/DDBJ databases">
        <authorList>
            <person name="Varghese N."/>
            <person name="Submissions S."/>
        </authorList>
    </citation>
    <scope>NUCLEOTIDE SEQUENCE [LARGE SCALE GENOMIC DNA]</scope>
    <source>
        <strain evidence="5">LP100</strain>
    </source>
</reference>
<evidence type="ECO:0000313" key="5">
    <source>
        <dbReference type="Proteomes" id="UP000187181"/>
    </source>
</evidence>
<protein>
    <submittedName>
        <fullName evidence="4">Thiopeptide-type bacteriocin biosynthesis domain-containing protein</fullName>
    </submittedName>
</protein>
<dbReference type="InterPro" id="IPR023809">
    <property type="entry name" value="Thiopep_bacteriocin_synth_dom"/>
</dbReference>
<dbReference type="NCBIfam" id="TIGR03891">
    <property type="entry name" value="thiopep_ocin"/>
    <property type="match status" value="1"/>
</dbReference>
<dbReference type="EMBL" id="FTPP01000003">
    <property type="protein sequence ID" value="SIT93969.1"/>
    <property type="molecule type" value="Genomic_DNA"/>
</dbReference>
<accession>A0A1R3XPW9</accession>
<dbReference type="RefSeq" id="WP_076671158.1">
    <property type="nucleotide sequence ID" value="NZ_FTPP01000003.1"/>
</dbReference>
<keyword evidence="1" id="KW-0175">Coiled coil</keyword>
<dbReference type="Proteomes" id="UP000187181">
    <property type="component" value="Unassembled WGS sequence"/>
</dbReference>
<name>A0A1R3XPW9_9BACT</name>
<gene>
    <name evidence="4" type="ORF">SAMN05444128_3363</name>
</gene>
<feature type="domain" description="Thiopeptide-type bacteriocin biosynthesis" evidence="3">
    <location>
        <begin position="759"/>
        <end position="1016"/>
    </location>
</feature>
<proteinExistence type="predicted"/>
<feature type="coiled-coil region" evidence="1">
    <location>
        <begin position="207"/>
        <end position="234"/>
    </location>
</feature>
<keyword evidence="5" id="KW-1185">Reference proteome</keyword>
<dbReference type="STRING" id="1317125.SAMN05444128_3363"/>
<evidence type="ECO:0000259" key="2">
    <source>
        <dbReference type="Pfam" id="PF04738"/>
    </source>
</evidence>